<dbReference type="SUPFAM" id="SSF56954">
    <property type="entry name" value="Outer membrane efflux proteins (OEP)"/>
    <property type="match status" value="1"/>
</dbReference>
<comment type="caution">
    <text evidence="1">The sequence shown here is derived from an EMBL/GenBank/DDBJ whole genome shotgun (WGS) entry which is preliminary data.</text>
</comment>
<gene>
    <name evidence="1" type="ORF">RAMLITH_16710</name>
</gene>
<dbReference type="PANTHER" id="PTHR30203:SF24">
    <property type="entry name" value="BLR4935 PROTEIN"/>
    <property type="match status" value="1"/>
</dbReference>
<evidence type="ECO:0000313" key="1">
    <source>
        <dbReference type="EMBL" id="NKE67467.1"/>
    </source>
</evidence>
<dbReference type="PANTHER" id="PTHR30203">
    <property type="entry name" value="OUTER MEMBRANE CATION EFFLUX PROTEIN"/>
    <property type="match status" value="1"/>
</dbReference>
<name>A0A7X6DHW0_9BURK</name>
<sequence>MEHLGKGLAPLALAVLAGCSTVSPDALRGDVDRLAQGRVGDVAPAPAGQSRNEAVQALLAKGPLDAAAAVRVALLNSQSLQASLATLEISEAERVQAGILPNPLLAVGRLREDQFVEIERLISFNVLNLVTLPWRTRFAGQQAELARLRAAQVLIQHAADTRKAWFSAVAAQQTANYLRDAMEAAEAGAELARRMAKVGNWSRLQQAREQATLADIAAQLARARQSALAEREKLTRLMGLWGAQARYTLPERLPDLPRELPQRTDVEAQALRERLDVRAAKDEARYVADSLGFTRVTGAINVLELGYQRNTTFDHASGHKEIARGPEIEVTLPLFDWGQGRAARAEATYRQAAAKVGAVAVQARSEVRESWHGWRTSYDVARHYRDEMVPLAKFINDETVLRYNGMLSSVWELLREARNHVAAVNGAIAAQRDFWIADTDLNTALTGTSPGALAAMTAAPGPAAAAQGH</sequence>
<dbReference type="InterPro" id="IPR010131">
    <property type="entry name" value="MdtP/NodT-like"/>
</dbReference>
<dbReference type="AlphaFoldDB" id="A0A7X6DHW0"/>
<reference evidence="1 2" key="1">
    <citation type="journal article" date="2020" name="Nature">
        <title>Bacterial chemolithoautotrophy via manganese oxidation.</title>
        <authorList>
            <person name="Yu H."/>
            <person name="Leadbetter J.R."/>
        </authorList>
    </citation>
    <scope>NUCLEOTIDE SEQUENCE [LARGE SCALE GENOMIC DNA]</scope>
    <source>
        <strain evidence="1 2">RBP-1</strain>
    </source>
</reference>
<proteinExistence type="predicted"/>
<organism evidence="1 2">
    <name type="scientific">Ramlibacter lithotrophicus</name>
    <dbReference type="NCBI Taxonomy" id="2606681"/>
    <lineage>
        <taxon>Bacteria</taxon>
        <taxon>Pseudomonadati</taxon>
        <taxon>Pseudomonadota</taxon>
        <taxon>Betaproteobacteria</taxon>
        <taxon>Burkholderiales</taxon>
        <taxon>Comamonadaceae</taxon>
        <taxon>Ramlibacter</taxon>
    </lineage>
</organism>
<dbReference type="Gene3D" id="1.20.1600.10">
    <property type="entry name" value="Outer membrane efflux proteins (OEP)"/>
    <property type="match status" value="1"/>
</dbReference>
<accession>A0A7X6DHW0</accession>
<dbReference type="EMBL" id="VTOX01000006">
    <property type="protein sequence ID" value="NKE67467.1"/>
    <property type="molecule type" value="Genomic_DNA"/>
</dbReference>
<dbReference type="RefSeq" id="WP_168108595.1">
    <property type="nucleotide sequence ID" value="NZ_VTOX01000006.1"/>
</dbReference>
<dbReference type="Proteomes" id="UP000521868">
    <property type="component" value="Unassembled WGS sequence"/>
</dbReference>
<protein>
    <submittedName>
        <fullName evidence="1">TolC family protein</fullName>
    </submittedName>
</protein>
<keyword evidence="2" id="KW-1185">Reference proteome</keyword>
<dbReference type="GO" id="GO:0015562">
    <property type="term" value="F:efflux transmembrane transporter activity"/>
    <property type="evidence" value="ECO:0007669"/>
    <property type="project" value="InterPro"/>
</dbReference>
<evidence type="ECO:0000313" key="2">
    <source>
        <dbReference type="Proteomes" id="UP000521868"/>
    </source>
</evidence>
<dbReference type="PROSITE" id="PS51257">
    <property type="entry name" value="PROKAR_LIPOPROTEIN"/>
    <property type="match status" value="1"/>
</dbReference>